<dbReference type="EMBL" id="JAAGWZ010000002">
    <property type="protein sequence ID" value="NEM91057.1"/>
    <property type="molecule type" value="Genomic_DNA"/>
</dbReference>
<accession>A0A7C9TPY5</accession>
<name>A0A7C9TPY5_9MICO</name>
<sequence length="162" mass="18295">MNEPDDYRLSVADSLEAFRSGLVALTPSAERIGITWRDAEMHDDWELAADGLYTAFVAHPLQQDTSGTGRAFPLPRYDFNLRSYEKLSWLELTPSRVGHTFVFVRFSTTDEAFDTAEFSELESLGTEQHGYVMLPAVGLDVRLRQRYPDGTSRLTSDVVLVE</sequence>
<evidence type="ECO:0000313" key="2">
    <source>
        <dbReference type="Proteomes" id="UP000479756"/>
    </source>
</evidence>
<keyword evidence="2" id="KW-1185">Reference proteome</keyword>
<evidence type="ECO:0000313" key="1">
    <source>
        <dbReference type="EMBL" id="NEM91057.1"/>
    </source>
</evidence>
<reference evidence="1 2" key="1">
    <citation type="journal article" date="2014" name="Int. J. Syst. Evol. Microbiol.">
        <title>Description of Galbitalea soli gen. nov., sp. nov., and Frondihabitans sucicola sp. nov.</title>
        <authorList>
            <person name="Kim S.J."/>
            <person name="Lim J.M."/>
            <person name="Ahn J.H."/>
            <person name="Weon H.Y."/>
            <person name="Hamada M."/>
            <person name="Suzuki K."/>
            <person name="Ahn T.Y."/>
            <person name="Kwon S.W."/>
        </authorList>
    </citation>
    <scope>NUCLEOTIDE SEQUENCE [LARGE SCALE GENOMIC DNA]</scope>
    <source>
        <strain evidence="1 2">NBRC 108727</strain>
    </source>
</reference>
<gene>
    <name evidence="1" type="ORF">G3T37_06780</name>
</gene>
<comment type="caution">
    <text evidence="1">The sequence shown here is derived from an EMBL/GenBank/DDBJ whole genome shotgun (WGS) entry which is preliminary data.</text>
</comment>
<dbReference type="AlphaFoldDB" id="A0A7C9TPY5"/>
<organism evidence="1 2">
    <name type="scientific">Galbitalea soli</name>
    <dbReference type="NCBI Taxonomy" id="1268042"/>
    <lineage>
        <taxon>Bacteria</taxon>
        <taxon>Bacillati</taxon>
        <taxon>Actinomycetota</taxon>
        <taxon>Actinomycetes</taxon>
        <taxon>Micrococcales</taxon>
        <taxon>Microbacteriaceae</taxon>
        <taxon>Galbitalea</taxon>
    </lineage>
</organism>
<dbReference type="RefSeq" id="WP_163472747.1">
    <property type="nucleotide sequence ID" value="NZ_JAAGWZ010000002.1"/>
</dbReference>
<dbReference type="Proteomes" id="UP000479756">
    <property type="component" value="Unassembled WGS sequence"/>
</dbReference>
<proteinExistence type="predicted"/>
<protein>
    <submittedName>
        <fullName evidence="1">Uncharacterized protein</fullName>
    </submittedName>
</protein>